<reference evidence="1" key="1">
    <citation type="submission" date="2025-08" db="UniProtKB">
        <authorList>
            <consortium name="Ensembl"/>
        </authorList>
    </citation>
    <scope>IDENTIFICATION</scope>
</reference>
<evidence type="ECO:0008006" key="3">
    <source>
        <dbReference type="Google" id="ProtNLM"/>
    </source>
</evidence>
<evidence type="ECO:0000313" key="1">
    <source>
        <dbReference type="Ensembl" id="ENSSLDP00000009053.1"/>
    </source>
</evidence>
<organism evidence="1 2">
    <name type="scientific">Seriola lalandi dorsalis</name>
    <dbReference type="NCBI Taxonomy" id="1841481"/>
    <lineage>
        <taxon>Eukaryota</taxon>
        <taxon>Metazoa</taxon>
        <taxon>Chordata</taxon>
        <taxon>Craniata</taxon>
        <taxon>Vertebrata</taxon>
        <taxon>Euteleostomi</taxon>
        <taxon>Actinopterygii</taxon>
        <taxon>Neopterygii</taxon>
        <taxon>Teleostei</taxon>
        <taxon>Neoteleostei</taxon>
        <taxon>Acanthomorphata</taxon>
        <taxon>Carangaria</taxon>
        <taxon>Carangiformes</taxon>
        <taxon>Carangidae</taxon>
        <taxon>Seriola</taxon>
    </lineage>
</organism>
<dbReference type="Gene3D" id="3.60.10.10">
    <property type="entry name" value="Endonuclease/exonuclease/phosphatase"/>
    <property type="match status" value="1"/>
</dbReference>
<sequence length="109" mass="13143">MIENSKLIYKDNEGRILIIDMIVNNSTFRIINIYASNCEKERKEMFNKLGRWINNRTIIIGDFNTVLSKADISVNNVYKNDMSRFTLYELMHNYNLLDIWRIENKFKRE</sequence>
<keyword evidence="2" id="KW-1185">Reference proteome</keyword>
<proteinExistence type="predicted"/>
<dbReference type="Ensembl" id="ENSSLDT00000009358.1">
    <property type="protein sequence ID" value="ENSSLDP00000009053.1"/>
    <property type="gene ID" value="ENSSLDG00000007184.1"/>
</dbReference>
<name>A0A3B4X916_SERLL</name>
<dbReference type="Proteomes" id="UP000261360">
    <property type="component" value="Unplaced"/>
</dbReference>
<reference evidence="1" key="2">
    <citation type="submission" date="2025-09" db="UniProtKB">
        <authorList>
            <consortium name="Ensembl"/>
        </authorList>
    </citation>
    <scope>IDENTIFICATION</scope>
</reference>
<dbReference type="AlphaFoldDB" id="A0A3B4X916"/>
<dbReference type="GeneTree" id="ENSGT01090000260498"/>
<dbReference type="InterPro" id="IPR036691">
    <property type="entry name" value="Endo/exonu/phosph_ase_sf"/>
</dbReference>
<protein>
    <recommendedName>
        <fullName evidence="3">Endonuclease/exonuclease/phosphatase domain-containing protein</fullName>
    </recommendedName>
</protein>
<dbReference type="SUPFAM" id="SSF56219">
    <property type="entry name" value="DNase I-like"/>
    <property type="match status" value="1"/>
</dbReference>
<accession>A0A3B4X916</accession>
<evidence type="ECO:0000313" key="2">
    <source>
        <dbReference type="Proteomes" id="UP000261360"/>
    </source>
</evidence>
<dbReference type="STRING" id="1841481.ENSSLDP00000009053"/>